<dbReference type="Proteomes" id="UP001201262">
    <property type="component" value="Unassembled WGS sequence"/>
</dbReference>
<dbReference type="RefSeq" id="XP_046078412.1">
    <property type="nucleotide sequence ID" value="XM_046210247.1"/>
</dbReference>
<dbReference type="GeneID" id="70240534"/>
<evidence type="ECO:0000256" key="3">
    <source>
        <dbReference type="ARBA" id="ARBA00023002"/>
    </source>
</evidence>
<comment type="similarity">
    <text evidence="1">Belongs to the aldehyde dehydrogenase family.</text>
</comment>
<dbReference type="PANTHER" id="PTHR43353">
    <property type="entry name" value="SUCCINATE-SEMIALDEHYDE DEHYDROGENASE, MITOCHONDRIAL"/>
    <property type="match status" value="1"/>
</dbReference>
<dbReference type="CDD" id="cd07105">
    <property type="entry name" value="ALDH_SaliADH"/>
    <property type="match status" value="1"/>
</dbReference>
<accession>A0AAD4Q6K2</accession>
<name>A0AAD4Q6K2_9EURO</name>
<dbReference type="SUPFAM" id="SSF53720">
    <property type="entry name" value="ALDH-like"/>
    <property type="match status" value="1"/>
</dbReference>
<sequence>MPIVPFIIDNKDVVGNIAFDVINPSTGTLEHQCSGASIDDVNCIIASAERAFPTWSKTKPHVRRSILLRAGDIFEHRREELMGYMCNEMGGDIKFAQTIYDIGLDLVRDTAGRISSIEGAVPALKEDGTSGIVYKRPYGVVLGIAPWNAPFILGTRAVVIAIAAGNAAILKGSELAPKCFWAIGDVFREAGLPDGVLNVLFHRPQDASNVTAALIAHPAIKKVTFTGSTAVGKIIGALAAKYVKPVLLELGGKASCVVLDDADLDKAAVACTIGSFLNSGQICMSTERIVVQRAVVDAFRPILTAAVEKFYGSTTTPRILVNASAVNRNKDLVSNAVFKGANLLFGDLHNRESSDTRMRPIVVDNVTSEMRIFKTESFGPTVSLIVVDTDEEAIAVANDTEYGLTASVFSEDLRRGLRVAKQIESGAVHINSMTVHDEAALPHGGMKMSGFGRYGGSIGLDQFLRTKSITWQD</sequence>
<proteinExistence type="inferred from homology"/>
<evidence type="ECO:0000259" key="4">
    <source>
        <dbReference type="Pfam" id="PF00171"/>
    </source>
</evidence>
<evidence type="ECO:0000256" key="2">
    <source>
        <dbReference type="ARBA" id="ARBA00022857"/>
    </source>
</evidence>
<feature type="domain" description="Aldehyde dehydrogenase" evidence="4">
    <location>
        <begin position="19"/>
        <end position="469"/>
    </location>
</feature>
<dbReference type="InterPro" id="IPR016163">
    <property type="entry name" value="Ald_DH_C"/>
</dbReference>
<dbReference type="InterPro" id="IPR016162">
    <property type="entry name" value="Ald_DH_N"/>
</dbReference>
<dbReference type="GO" id="GO:0009450">
    <property type="term" value="P:gamma-aminobutyric acid catabolic process"/>
    <property type="evidence" value="ECO:0007669"/>
    <property type="project" value="TreeGrafter"/>
</dbReference>
<evidence type="ECO:0000256" key="1">
    <source>
        <dbReference type="ARBA" id="ARBA00009986"/>
    </source>
</evidence>
<evidence type="ECO:0000313" key="5">
    <source>
        <dbReference type="EMBL" id="KAH8705791.1"/>
    </source>
</evidence>
<dbReference type="Gene3D" id="3.40.605.10">
    <property type="entry name" value="Aldehyde Dehydrogenase, Chain A, domain 1"/>
    <property type="match status" value="1"/>
</dbReference>
<evidence type="ECO:0000313" key="6">
    <source>
        <dbReference type="Proteomes" id="UP001201262"/>
    </source>
</evidence>
<keyword evidence="3" id="KW-0560">Oxidoreductase</keyword>
<organism evidence="5 6">
    <name type="scientific">Talaromyces proteolyticus</name>
    <dbReference type="NCBI Taxonomy" id="1131652"/>
    <lineage>
        <taxon>Eukaryota</taxon>
        <taxon>Fungi</taxon>
        <taxon>Dikarya</taxon>
        <taxon>Ascomycota</taxon>
        <taxon>Pezizomycotina</taxon>
        <taxon>Eurotiomycetes</taxon>
        <taxon>Eurotiomycetidae</taxon>
        <taxon>Eurotiales</taxon>
        <taxon>Trichocomaceae</taxon>
        <taxon>Talaromyces</taxon>
        <taxon>Talaromyces sect. Bacilispori</taxon>
    </lineage>
</organism>
<dbReference type="InterPro" id="IPR015590">
    <property type="entry name" value="Aldehyde_DH_dom"/>
</dbReference>
<reference evidence="5" key="1">
    <citation type="submission" date="2021-12" db="EMBL/GenBank/DDBJ databases">
        <title>Convergent genome expansion in fungi linked to evolution of root-endophyte symbiosis.</title>
        <authorList>
            <consortium name="DOE Joint Genome Institute"/>
            <person name="Ke Y.-H."/>
            <person name="Bonito G."/>
            <person name="Liao H.-L."/>
            <person name="Looney B."/>
            <person name="Rojas-Flechas A."/>
            <person name="Nash J."/>
            <person name="Hameed K."/>
            <person name="Schadt C."/>
            <person name="Martin F."/>
            <person name="Crous P.W."/>
            <person name="Miettinen O."/>
            <person name="Magnuson J.K."/>
            <person name="Labbe J."/>
            <person name="Jacobson D."/>
            <person name="Doktycz M.J."/>
            <person name="Veneault-Fourrey C."/>
            <person name="Kuo A."/>
            <person name="Mondo S."/>
            <person name="Calhoun S."/>
            <person name="Riley R."/>
            <person name="Ohm R."/>
            <person name="LaButti K."/>
            <person name="Andreopoulos B."/>
            <person name="Pangilinan J."/>
            <person name="Nolan M."/>
            <person name="Tritt A."/>
            <person name="Clum A."/>
            <person name="Lipzen A."/>
            <person name="Daum C."/>
            <person name="Barry K."/>
            <person name="Grigoriev I.V."/>
            <person name="Vilgalys R."/>
        </authorList>
    </citation>
    <scope>NUCLEOTIDE SEQUENCE</scope>
    <source>
        <strain evidence="5">PMI_201</strain>
    </source>
</reference>
<dbReference type="PANTHER" id="PTHR43353:SF6">
    <property type="entry name" value="CYTOPLASMIC ALDEHYDE DEHYDROGENASE (EUROFUNG)"/>
    <property type="match status" value="1"/>
</dbReference>
<keyword evidence="6" id="KW-1185">Reference proteome</keyword>
<dbReference type="InterPro" id="IPR016161">
    <property type="entry name" value="Ald_DH/histidinol_DH"/>
</dbReference>
<dbReference type="Gene3D" id="3.40.309.10">
    <property type="entry name" value="Aldehyde Dehydrogenase, Chain A, domain 2"/>
    <property type="match status" value="1"/>
</dbReference>
<gene>
    <name evidence="5" type="ORF">BGW36DRAFT_284583</name>
</gene>
<dbReference type="EMBL" id="JAJTJA010000001">
    <property type="protein sequence ID" value="KAH8705791.1"/>
    <property type="molecule type" value="Genomic_DNA"/>
</dbReference>
<protein>
    <submittedName>
        <fullName evidence="5">Aldehyde/histidinol dehydrogenase</fullName>
    </submittedName>
</protein>
<keyword evidence="2" id="KW-0521">NADP</keyword>
<dbReference type="Pfam" id="PF00171">
    <property type="entry name" value="Aldedh"/>
    <property type="match status" value="1"/>
</dbReference>
<dbReference type="AlphaFoldDB" id="A0AAD4Q6K2"/>
<dbReference type="GO" id="GO:0004777">
    <property type="term" value="F:succinate-semialdehyde dehydrogenase (NAD+) activity"/>
    <property type="evidence" value="ECO:0007669"/>
    <property type="project" value="TreeGrafter"/>
</dbReference>
<dbReference type="FunFam" id="3.40.605.10:FF:000012">
    <property type="entry name" value="NAD-dependent succinate-semialdehyde dehydrogenase"/>
    <property type="match status" value="1"/>
</dbReference>
<comment type="caution">
    <text evidence="5">The sequence shown here is derived from an EMBL/GenBank/DDBJ whole genome shotgun (WGS) entry which is preliminary data.</text>
</comment>
<dbReference type="FunFam" id="3.40.309.10:FF:000010">
    <property type="entry name" value="Gamma-aminobutyraldehyde dehydrogenase"/>
    <property type="match status" value="1"/>
</dbReference>
<dbReference type="InterPro" id="IPR050740">
    <property type="entry name" value="Aldehyde_DH_Superfamily"/>
</dbReference>